<sequence length="108" mass="11486">MTSPALAALLLLSASFLNACDALPVANEQPTKTVTVMGREWAVVQVGEEPATWKAVRDNNGLNPFGRPAASRTLQATRAINAATGCRVVRSTMYQTDTGAFYVQVACN</sequence>
<dbReference type="Proteomes" id="UP000236742">
    <property type="component" value="Unassembled WGS sequence"/>
</dbReference>
<dbReference type="RefSeq" id="WP_104006870.1">
    <property type="nucleotide sequence ID" value="NZ_FNVD01000002.1"/>
</dbReference>
<protein>
    <submittedName>
        <fullName evidence="2">Uncharacterized protein</fullName>
    </submittedName>
</protein>
<evidence type="ECO:0000313" key="3">
    <source>
        <dbReference type="Proteomes" id="UP000236742"/>
    </source>
</evidence>
<keyword evidence="1" id="KW-0732">Signal</keyword>
<evidence type="ECO:0000313" key="2">
    <source>
        <dbReference type="EMBL" id="SEF60898.1"/>
    </source>
</evidence>
<dbReference type="AlphaFoldDB" id="A0A1H5TFA7"/>
<dbReference type="EMBL" id="FNVD01000002">
    <property type="protein sequence ID" value="SEF60898.1"/>
    <property type="molecule type" value="Genomic_DNA"/>
</dbReference>
<name>A0A1H5TFA7_9RHOB</name>
<proteinExistence type="predicted"/>
<keyword evidence="3" id="KW-1185">Reference proteome</keyword>
<gene>
    <name evidence="2" type="ORF">SAMN05421751_102219</name>
</gene>
<feature type="chain" id="PRO_5009284972" evidence="1">
    <location>
        <begin position="20"/>
        <end position="108"/>
    </location>
</feature>
<accession>A0A1H5TFA7</accession>
<evidence type="ECO:0000256" key="1">
    <source>
        <dbReference type="SAM" id="SignalP"/>
    </source>
</evidence>
<organism evidence="2 3">
    <name type="scientific">Jhaorihella thermophila</name>
    <dbReference type="NCBI Taxonomy" id="488547"/>
    <lineage>
        <taxon>Bacteria</taxon>
        <taxon>Pseudomonadati</taxon>
        <taxon>Pseudomonadota</taxon>
        <taxon>Alphaproteobacteria</taxon>
        <taxon>Rhodobacterales</taxon>
        <taxon>Paracoccaceae</taxon>
        <taxon>Jhaorihella</taxon>
    </lineage>
</organism>
<dbReference type="OrthoDB" id="7859984at2"/>
<feature type="signal peptide" evidence="1">
    <location>
        <begin position="1"/>
        <end position="19"/>
    </location>
</feature>
<reference evidence="2 3" key="1">
    <citation type="submission" date="2016-10" db="EMBL/GenBank/DDBJ databases">
        <authorList>
            <person name="de Groot N.N."/>
        </authorList>
    </citation>
    <scope>NUCLEOTIDE SEQUENCE [LARGE SCALE GENOMIC DNA]</scope>
    <source>
        <strain evidence="2 3">DSM 23413</strain>
    </source>
</reference>